<keyword evidence="10 16" id="KW-0418">Kinase</keyword>
<dbReference type="OrthoDB" id="276388at2759"/>
<evidence type="ECO:0000256" key="4">
    <source>
        <dbReference type="ARBA" id="ARBA00012105"/>
    </source>
</evidence>
<feature type="compositionally biased region" description="Basic residues" evidence="14">
    <location>
        <begin position="1"/>
        <end position="11"/>
    </location>
</feature>
<organism evidence="16 17">
    <name type="scientific">Ophiostoma piceae (strain UAMH 11346)</name>
    <name type="common">Sap stain fungus</name>
    <dbReference type="NCBI Taxonomy" id="1262450"/>
    <lineage>
        <taxon>Eukaryota</taxon>
        <taxon>Fungi</taxon>
        <taxon>Dikarya</taxon>
        <taxon>Ascomycota</taxon>
        <taxon>Pezizomycotina</taxon>
        <taxon>Sordariomycetes</taxon>
        <taxon>Sordariomycetidae</taxon>
        <taxon>Ophiostomatales</taxon>
        <taxon>Ophiostomataceae</taxon>
        <taxon>Ophiostoma</taxon>
    </lineage>
</organism>
<dbReference type="InterPro" id="IPR023465">
    <property type="entry name" value="Riboflavin_kinase_dom_sf"/>
</dbReference>
<dbReference type="GO" id="GO:0008531">
    <property type="term" value="F:riboflavin kinase activity"/>
    <property type="evidence" value="ECO:0007669"/>
    <property type="project" value="UniProtKB-EC"/>
</dbReference>
<dbReference type="UniPathway" id="UPA00276">
    <property type="reaction ID" value="UER00406"/>
</dbReference>
<evidence type="ECO:0000256" key="12">
    <source>
        <dbReference type="ARBA" id="ARBA00029960"/>
    </source>
</evidence>
<feature type="region of interest" description="Disordered" evidence="14">
    <location>
        <begin position="86"/>
        <end position="114"/>
    </location>
</feature>
<dbReference type="InterPro" id="IPR015865">
    <property type="entry name" value="Riboflavin_kinase_bac/euk"/>
</dbReference>
<dbReference type="SUPFAM" id="SSF82114">
    <property type="entry name" value="Riboflavin kinase-like"/>
    <property type="match status" value="1"/>
</dbReference>
<dbReference type="AlphaFoldDB" id="S3BXB5"/>
<dbReference type="Proteomes" id="UP000016923">
    <property type="component" value="Unassembled WGS sequence"/>
</dbReference>
<dbReference type="eggNOG" id="KOG3110">
    <property type="taxonomic scope" value="Eukaryota"/>
</dbReference>
<proteinExistence type="inferred from homology"/>
<evidence type="ECO:0000313" key="17">
    <source>
        <dbReference type="Proteomes" id="UP000016923"/>
    </source>
</evidence>
<evidence type="ECO:0000313" key="16">
    <source>
        <dbReference type="EMBL" id="EPE05904.1"/>
    </source>
</evidence>
<comment type="function">
    <text evidence="1">Catalyzes the phosphorylation of riboflavin (vitamin B2) to form flavin mononucleotide (FMN) coenzyme.</text>
</comment>
<keyword evidence="6" id="KW-0285">Flavoprotein</keyword>
<keyword evidence="9" id="KW-0547">Nucleotide-binding</keyword>
<dbReference type="STRING" id="1262450.S3BXB5"/>
<reference evidence="16 17" key="1">
    <citation type="journal article" date="2013" name="BMC Genomics">
        <title>The genome and transcriptome of the pine saprophyte Ophiostoma piceae, and a comparison with the bark beetle-associated pine pathogen Grosmannia clavigera.</title>
        <authorList>
            <person name="Haridas S."/>
            <person name="Wang Y."/>
            <person name="Lim L."/>
            <person name="Massoumi Alamouti S."/>
            <person name="Jackman S."/>
            <person name="Docking R."/>
            <person name="Robertson G."/>
            <person name="Birol I."/>
            <person name="Bohlmann J."/>
            <person name="Breuil C."/>
        </authorList>
    </citation>
    <scope>NUCLEOTIDE SEQUENCE [LARGE SCALE GENOMIC DNA]</scope>
    <source>
        <strain evidence="16 17">UAMH 11346</strain>
    </source>
</reference>
<keyword evidence="8" id="KW-0808">Transferase</keyword>
<name>S3BXB5_OPHP1</name>
<dbReference type="VEuPathDB" id="FungiDB:F503_08435"/>
<evidence type="ECO:0000256" key="14">
    <source>
        <dbReference type="SAM" id="MobiDB-lite"/>
    </source>
</evidence>
<evidence type="ECO:0000256" key="7">
    <source>
        <dbReference type="ARBA" id="ARBA00022643"/>
    </source>
</evidence>
<dbReference type="Gene3D" id="2.40.30.30">
    <property type="entry name" value="Riboflavin kinase-like"/>
    <property type="match status" value="1"/>
</dbReference>
<comment type="similarity">
    <text evidence="3">Belongs to the flavokinase family.</text>
</comment>
<feature type="region of interest" description="Disordered" evidence="14">
    <location>
        <begin position="52"/>
        <end position="74"/>
    </location>
</feature>
<dbReference type="PANTHER" id="PTHR22749:SF6">
    <property type="entry name" value="RIBOFLAVIN KINASE"/>
    <property type="match status" value="1"/>
</dbReference>
<dbReference type="HOGENOM" id="CLU_022880_1_0_1"/>
<accession>S3BXB5</accession>
<evidence type="ECO:0000256" key="5">
    <source>
        <dbReference type="ARBA" id="ARBA00017394"/>
    </source>
</evidence>
<evidence type="ECO:0000256" key="2">
    <source>
        <dbReference type="ARBA" id="ARBA00005201"/>
    </source>
</evidence>
<dbReference type="EC" id="2.7.1.26" evidence="4"/>
<evidence type="ECO:0000259" key="15">
    <source>
        <dbReference type="Pfam" id="PF01687"/>
    </source>
</evidence>
<evidence type="ECO:0000256" key="3">
    <source>
        <dbReference type="ARBA" id="ARBA00010108"/>
    </source>
</evidence>
<dbReference type="GO" id="GO:0005524">
    <property type="term" value="F:ATP binding"/>
    <property type="evidence" value="ECO:0007669"/>
    <property type="project" value="UniProtKB-KW"/>
</dbReference>
<dbReference type="InterPro" id="IPR023468">
    <property type="entry name" value="Riboflavin_kinase"/>
</dbReference>
<evidence type="ECO:0000256" key="6">
    <source>
        <dbReference type="ARBA" id="ARBA00022630"/>
    </source>
</evidence>
<keyword evidence="17" id="KW-1185">Reference proteome</keyword>
<evidence type="ECO:0000256" key="1">
    <source>
        <dbReference type="ARBA" id="ARBA00003572"/>
    </source>
</evidence>
<gene>
    <name evidence="16" type="ORF">F503_08435</name>
</gene>
<feature type="domain" description="Riboflavin kinase" evidence="15">
    <location>
        <begin position="484"/>
        <end position="603"/>
    </location>
</feature>
<evidence type="ECO:0000256" key="8">
    <source>
        <dbReference type="ARBA" id="ARBA00022679"/>
    </source>
</evidence>
<comment type="pathway">
    <text evidence="2">Cofactor biosynthesis; FMN biosynthesis; FMN from riboflavin (ATP route): step 1/1.</text>
</comment>
<feature type="compositionally biased region" description="Basic and acidic residues" evidence="14">
    <location>
        <begin position="89"/>
        <end position="114"/>
    </location>
</feature>
<dbReference type="GO" id="GO:0009398">
    <property type="term" value="P:FMN biosynthetic process"/>
    <property type="evidence" value="ECO:0007669"/>
    <property type="project" value="UniProtKB-UniPathway"/>
</dbReference>
<evidence type="ECO:0000256" key="13">
    <source>
        <dbReference type="ARBA" id="ARBA00047880"/>
    </source>
</evidence>
<feature type="compositionally biased region" description="Polar residues" evidence="14">
    <location>
        <begin position="62"/>
        <end position="72"/>
    </location>
</feature>
<dbReference type="GO" id="GO:0009231">
    <property type="term" value="P:riboflavin biosynthetic process"/>
    <property type="evidence" value="ECO:0007669"/>
    <property type="project" value="InterPro"/>
</dbReference>
<evidence type="ECO:0000256" key="9">
    <source>
        <dbReference type="ARBA" id="ARBA00022741"/>
    </source>
</evidence>
<sequence length="690" mass="74599">METQKIYRKPVPKVGGDEAGASTPRQQPSHGALRVDMNTADALEKQVGMMDLKGGGSRMQRRGTSPAPSSAMTLAPRPAYTYDAVALRPSREEAPPLPRRPSERSNERSVERSVERLVKRPSVIGQFGPGFVSSPTTTTPATPTTTALSTAALTDETPDKLKEPSFWKTAVDETRFFAGGLIQKAYESTKHYTLVRHSGGLVMYRGPTTNVVVTLFSSPDRPVPSSPNDRTVWLQRRGYSGDTGLRLKTLVGASSSWLDVTPERQAEASELPTADERGYQRDIQKFMKKTVPGKHYEKAVAGRVPRETLFVRIPAACADGYFRLIVCGNANASRNANANGPLQKDGTQKKKVLCGSPVFRVASMSTDASIFRGASLSTLPVEAGVKIASLLGTRYVAGAAAPIVGTVQDKVAKYQPGTAAVAAAQTAYENSDLPTRVGVADQSYYESRSTAYHALHAETEHFVDSQEDVPPEVVGDDRGPSRPFPIQFQGRVVPGTGRSTAELGVPTANLVDVPDDVRFRLRGVYFGWAAVVPAKKSIEAGVAIPSDWIEAVVTVAPPRQPSKMSVVQRNEVTAHLLYDFGTVSLVDAKLNIILMAFLSPSTDVVSSASSSLVVASLSRPGWGPQATLARVESERSARTLPDKMSDKYVDTRGRVQKQVDRIPFHWAGVRTSGGEMRDQLYGNGGYWVPR</sequence>
<keyword evidence="11" id="KW-0067">ATP-binding</keyword>
<keyword evidence="7" id="KW-0288">FMN</keyword>
<dbReference type="EMBL" id="KE148155">
    <property type="protein sequence ID" value="EPE05904.1"/>
    <property type="molecule type" value="Genomic_DNA"/>
</dbReference>
<comment type="catalytic activity">
    <reaction evidence="13">
        <text>riboflavin + ATP = FMN + ADP + H(+)</text>
        <dbReference type="Rhea" id="RHEA:14357"/>
        <dbReference type="ChEBI" id="CHEBI:15378"/>
        <dbReference type="ChEBI" id="CHEBI:30616"/>
        <dbReference type="ChEBI" id="CHEBI:57986"/>
        <dbReference type="ChEBI" id="CHEBI:58210"/>
        <dbReference type="ChEBI" id="CHEBI:456216"/>
        <dbReference type="EC" id="2.7.1.26"/>
    </reaction>
</comment>
<evidence type="ECO:0000256" key="10">
    <source>
        <dbReference type="ARBA" id="ARBA00022777"/>
    </source>
</evidence>
<feature type="region of interest" description="Disordered" evidence="14">
    <location>
        <begin position="1"/>
        <end position="34"/>
    </location>
</feature>
<protein>
    <recommendedName>
        <fullName evidence="5">Riboflavin kinase</fullName>
        <ecNumber evidence="4">2.7.1.26</ecNumber>
    </recommendedName>
    <alternativeName>
        <fullName evidence="12">Flavin mononucleotide kinase 1</fullName>
    </alternativeName>
</protein>
<evidence type="ECO:0000256" key="11">
    <source>
        <dbReference type="ARBA" id="ARBA00022840"/>
    </source>
</evidence>
<dbReference type="Pfam" id="PF01687">
    <property type="entry name" value="Flavokinase"/>
    <property type="match status" value="1"/>
</dbReference>
<dbReference type="PANTHER" id="PTHR22749">
    <property type="entry name" value="RIBOFLAVIN KINASE/FMN ADENYLYLTRANSFERASE"/>
    <property type="match status" value="1"/>
</dbReference>
<dbReference type="OMA" id="FQLVLCQ"/>
<dbReference type="GO" id="GO:0005739">
    <property type="term" value="C:mitochondrion"/>
    <property type="evidence" value="ECO:0007669"/>
    <property type="project" value="TreeGrafter"/>
</dbReference>